<organism evidence="1 2">
    <name type="scientific">Candidatus Thiomargarita nelsonii</name>
    <dbReference type="NCBI Taxonomy" id="1003181"/>
    <lineage>
        <taxon>Bacteria</taxon>
        <taxon>Pseudomonadati</taxon>
        <taxon>Pseudomonadota</taxon>
        <taxon>Gammaproteobacteria</taxon>
        <taxon>Thiotrichales</taxon>
        <taxon>Thiotrichaceae</taxon>
        <taxon>Thiomargarita</taxon>
    </lineage>
</organism>
<reference evidence="1 2" key="1">
    <citation type="journal article" date="2016" name="Front. Microbiol.">
        <title>Single-Cell (Meta-)Genomics of a Dimorphic Candidatus Thiomargarita nelsonii Reveals Genomic Plasticity.</title>
        <authorList>
            <person name="Flood B.E."/>
            <person name="Fliss P."/>
            <person name="Jones D.S."/>
            <person name="Dick G.J."/>
            <person name="Jain S."/>
            <person name="Kaster A.K."/>
            <person name="Winkel M."/>
            <person name="Mussmann M."/>
            <person name="Bailey J."/>
        </authorList>
    </citation>
    <scope>NUCLEOTIDE SEQUENCE [LARGE SCALE GENOMIC DNA]</scope>
    <source>
        <strain evidence="1">Hydrate Ridge</strain>
    </source>
</reference>
<evidence type="ECO:0000313" key="1">
    <source>
        <dbReference type="EMBL" id="KHD06699.1"/>
    </source>
</evidence>
<evidence type="ECO:0000313" key="2">
    <source>
        <dbReference type="Proteomes" id="UP000030428"/>
    </source>
</evidence>
<dbReference type="InterPro" id="IPR029044">
    <property type="entry name" value="Nucleotide-diphossugar_trans"/>
</dbReference>
<dbReference type="Proteomes" id="UP000030428">
    <property type="component" value="Unassembled WGS sequence"/>
</dbReference>
<protein>
    <submittedName>
        <fullName evidence="1">Uncharacterized protein</fullName>
    </submittedName>
</protein>
<dbReference type="EMBL" id="JSZA02000067">
    <property type="protein sequence ID" value="KHD06699.1"/>
    <property type="molecule type" value="Genomic_DNA"/>
</dbReference>
<sequence length="76" mass="8921">MLKIMSKLTPIVLFTYNRPNHTRQTVESLQKNHLAQESQRFIYSDAPKNQAAKEKVKEIREYLKTIDGFKKVSIDI</sequence>
<gene>
    <name evidence="1" type="ORF">PN36_17590</name>
</gene>
<accession>A0A0A6P8V2</accession>
<proteinExistence type="predicted"/>
<comment type="caution">
    <text evidence="1">The sequence shown here is derived from an EMBL/GenBank/DDBJ whole genome shotgun (WGS) entry which is preliminary data.</text>
</comment>
<name>A0A0A6P8V2_9GAMM</name>
<keyword evidence="2" id="KW-1185">Reference proteome</keyword>
<dbReference type="AlphaFoldDB" id="A0A0A6P8V2"/>
<dbReference type="Gene3D" id="3.90.550.10">
    <property type="entry name" value="Spore Coat Polysaccharide Biosynthesis Protein SpsA, Chain A"/>
    <property type="match status" value="1"/>
</dbReference>